<dbReference type="Pfam" id="PF00746">
    <property type="entry name" value="Gram_pos_anchor"/>
    <property type="match status" value="1"/>
</dbReference>
<organism evidence="11 12">
    <name type="scientific">Weissella muntiaci</name>
    <dbReference type="NCBI Taxonomy" id="2508881"/>
    <lineage>
        <taxon>Bacteria</taxon>
        <taxon>Bacillati</taxon>
        <taxon>Bacillota</taxon>
        <taxon>Bacilli</taxon>
        <taxon>Lactobacillales</taxon>
        <taxon>Lactobacillaceae</taxon>
        <taxon>Weissella</taxon>
    </lineage>
</organism>
<evidence type="ECO:0000313" key="12">
    <source>
        <dbReference type="Proteomes" id="UP000371977"/>
    </source>
</evidence>
<proteinExistence type="predicted"/>
<dbReference type="NCBIfam" id="TIGR01167">
    <property type="entry name" value="LPXTG_anchor"/>
    <property type="match status" value="1"/>
</dbReference>
<evidence type="ECO:0000256" key="8">
    <source>
        <dbReference type="SAM" id="SignalP"/>
    </source>
</evidence>
<keyword evidence="7" id="KW-0812">Transmembrane</keyword>
<dbReference type="OrthoDB" id="2339378at2"/>
<feature type="domain" description="MucBP" evidence="10">
    <location>
        <begin position="221"/>
        <end position="282"/>
    </location>
</feature>
<feature type="transmembrane region" description="Helical" evidence="7">
    <location>
        <begin position="357"/>
        <end position="376"/>
    </location>
</feature>
<keyword evidence="3 8" id="KW-0732">Signal</keyword>
<dbReference type="InterPro" id="IPR009459">
    <property type="entry name" value="MucBP_dom"/>
</dbReference>
<keyword evidence="1" id="KW-0134">Cell wall</keyword>
<feature type="compositionally biased region" description="Polar residues" evidence="6">
    <location>
        <begin position="287"/>
        <end position="347"/>
    </location>
</feature>
<feature type="region of interest" description="Disordered" evidence="6">
    <location>
        <begin position="287"/>
        <end position="349"/>
    </location>
</feature>
<evidence type="ECO:0000256" key="5">
    <source>
        <dbReference type="ARBA" id="ARBA00023088"/>
    </source>
</evidence>
<evidence type="ECO:0000256" key="6">
    <source>
        <dbReference type="SAM" id="MobiDB-lite"/>
    </source>
</evidence>
<dbReference type="Gene3D" id="3.10.20.320">
    <property type="entry name" value="Putative peptidoglycan bound protein (lpxtg motif)"/>
    <property type="match status" value="2"/>
</dbReference>
<evidence type="ECO:0000256" key="4">
    <source>
        <dbReference type="ARBA" id="ARBA00022737"/>
    </source>
</evidence>
<dbReference type="Proteomes" id="UP000371977">
    <property type="component" value="Unassembled WGS sequence"/>
</dbReference>
<keyword evidence="7" id="KW-1133">Transmembrane helix</keyword>
<comment type="caution">
    <text evidence="11">The sequence shown here is derived from an EMBL/GenBank/DDBJ whole genome shotgun (WGS) entry which is preliminary data.</text>
</comment>
<feature type="domain" description="Gram-positive cocci surface proteins LPxTG" evidence="9">
    <location>
        <begin position="344"/>
        <end position="378"/>
    </location>
</feature>
<evidence type="ECO:0000256" key="3">
    <source>
        <dbReference type="ARBA" id="ARBA00022729"/>
    </source>
</evidence>
<dbReference type="Pfam" id="PF06458">
    <property type="entry name" value="MucBP"/>
    <property type="match status" value="2"/>
</dbReference>
<keyword evidence="12" id="KW-1185">Reference proteome</keyword>
<keyword evidence="7" id="KW-0472">Membrane</keyword>
<keyword evidence="4" id="KW-0677">Repeat</keyword>
<dbReference type="AlphaFoldDB" id="A0A6C2CCA3"/>
<reference evidence="11 12" key="1">
    <citation type="submission" date="2019-01" db="EMBL/GenBank/DDBJ databases">
        <title>Weissella sp. nov., a novel lactic acid bacterium isolated from animal feces.</title>
        <authorList>
            <person name="Wang L.-T."/>
        </authorList>
    </citation>
    <scope>NUCLEOTIDE SEQUENCE [LARGE SCALE GENOMIC DNA]</scope>
    <source>
        <strain evidence="11 12">8H-2</strain>
    </source>
</reference>
<keyword evidence="5" id="KW-0572">Peptidoglycan-anchor</keyword>
<evidence type="ECO:0000256" key="7">
    <source>
        <dbReference type="SAM" id="Phobius"/>
    </source>
</evidence>
<dbReference type="RefSeq" id="WP_148621629.1">
    <property type="nucleotide sequence ID" value="NZ_SDGZ01000003.1"/>
</dbReference>
<evidence type="ECO:0000256" key="2">
    <source>
        <dbReference type="ARBA" id="ARBA00022525"/>
    </source>
</evidence>
<feature type="signal peptide" evidence="8">
    <location>
        <begin position="1"/>
        <end position="28"/>
    </location>
</feature>
<evidence type="ECO:0000259" key="9">
    <source>
        <dbReference type="Pfam" id="PF00746"/>
    </source>
</evidence>
<evidence type="ECO:0000259" key="10">
    <source>
        <dbReference type="Pfam" id="PF06458"/>
    </source>
</evidence>
<gene>
    <name evidence="11" type="ORF">ESZ50_00480</name>
</gene>
<protein>
    <submittedName>
        <fullName evidence="11">LPXTG cell wall anchor domain-containing protein</fullName>
    </submittedName>
</protein>
<dbReference type="InterPro" id="IPR019931">
    <property type="entry name" value="LPXTG_anchor"/>
</dbReference>
<keyword evidence="2" id="KW-0964">Secreted</keyword>
<evidence type="ECO:0000256" key="1">
    <source>
        <dbReference type="ARBA" id="ARBA00022512"/>
    </source>
</evidence>
<dbReference type="EMBL" id="SDGZ01000003">
    <property type="protein sequence ID" value="TYC51043.1"/>
    <property type="molecule type" value="Genomic_DNA"/>
</dbReference>
<evidence type="ECO:0000313" key="11">
    <source>
        <dbReference type="EMBL" id="TYC51043.1"/>
    </source>
</evidence>
<feature type="chain" id="PRO_5038558064" evidence="8">
    <location>
        <begin position="29"/>
        <end position="382"/>
    </location>
</feature>
<feature type="domain" description="MucBP" evidence="10">
    <location>
        <begin position="48"/>
        <end position="105"/>
    </location>
</feature>
<accession>A0A6C2CCA3</accession>
<name>A0A6C2CCA3_9LACO</name>
<sequence length="382" mass="41735">MKKALLFATTLLSSLTIGLSVSAVHVNADVQAASQSSASSDDPQQMGTVTYQFIDMDSGEKIRDDETLTGKVGDTWSYDPRKHVHDYQMPNAVAFDGAFTVKPQVIKAFFTPAKDGSLNVYYKYSDQSGKEIKTTDSTTYGMWENFQADINKFELNDWELDLDKSMYSVDFGGGVRIAASLRQLMGMNTLAATVNQIHASPGYGNDGIIGFNLVFTRVKSNVTVNYVDSDGNKIAENTQLSGMIGSQYSLSQKAIEGYTLKSVDGDTSGEYGTEAQSVTYSYVKNEPISTTEDNSGSQIINGSKPNDSQNLAKATTNMTNIGQPKTNTSRSFTTWNSSQLPQGQQSDELPITGMNNMAWLTLLGILSVLTGSLFFFKKPRQF</sequence>